<evidence type="ECO:0000313" key="6">
    <source>
        <dbReference type="Proteomes" id="UP000003879"/>
    </source>
</evidence>
<dbReference type="Proteomes" id="UP000003879">
    <property type="component" value="Unassembled WGS sequence"/>
</dbReference>
<feature type="domain" description="UPF0758" evidence="4">
    <location>
        <begin position="8"/>
        <end position="85"/>
    </location>
</feature>
<evidence type="ECO:0000313" key="5">
    <source>
        <dbReference type="EMBL" id="EIY99223.1"/>
    </source>
</evidence>
<feature type="region of interest" description="Disordered" evidence="2">
    <location>
        <begin position="1"/>
        <end position="20"/>
    </location>
</feature>
<keyword evidence="1" id="KW-0482">Metalloprotease</keyword>
<accession>A0A0E2AT87</accession>
<sequence length="174" mass="19728">MNKQKLNIKQWSKADRPREKMMAKGSEALSDAELLGILIGSGNTEESAVELMRRILATCDNNLNELGKWEVRNFSSFKGMGPAKSLTIMAALELGKRRKLQESKEREQIRCSEDIYKLFHPLMCDLPQEEFWILLLNQACKVINKLRISTGGIDGTYADVRTILREALIGRATQ</sequence>
<proteinExistence type="predicted"/>
<evidence type="ECO:0000259" key="4">
    <source>
        <dbReference type="Pfam" id="PF20582"/>
    </source>
</evidence>
<name>A0A0E2AT87_BACFG</name>
<keyword evidence="1" id="KW-0645">Protease</keyword>
<dbReference type="HOGENOM" id="CLU_073529_0_2_10"/>
<evidence type="ECO:0000259" key="3">
    <source>
        <dbReference type="Pfam" id="PF04002"/>
    </source>
</evidence>
<organism evidence="5 6">
    <name type="scientific">Bacteroides fragilis CL07T12C05</name>
    <dbReference type="NCBI Taxonomy" id="997883"/>
    <lineage>
        <taxon>Bacteria</taxon>
        <taxon>Pseudomonadati</taxon>
        <taxon>Bacteroidota</taxon>
        <taxon>Bacteroidia</taxon>
        <taxon>Bacteroidales</taxon>
        <taxon>Bacteroidaceae</taxon>
        <taxon>Bacteroides</taxon>
    </lineage>
</organism>
<protein>
    <submittedName>
        <fullName evidence="5">Uncharacterized protein</fullName>
    </submittedName>
</protein>
<feature type="domain" description="RadC-like JAB" evidence="3">
    <location>
        <begin position="109"/>
        <end position="173"/>
    </location>
</feature>
<dbReference type="EMBL" id="AGXN01000005">
    <property type="protein sequence ID" value="EIY99223.1"/>
    <property type="molecule type" value="Genomic_DNA"/>
</dbReference>
<evidence type="ECO:0000256" key="1">
    <source>
        <dbReference type="ARBA" id="ARBA00023049"/>
    </source>
</evidence>
<dbReference type="GO" id="GO:0008237">
    <property type="term" value="F:metallopeptidase activity"/>
    <property type="evidence" value="ECO:0007669"/>
    <property type="project" value="UniProtKB-KW"/>
</dbReference>
<keyword evidence="1" id="KW-0378">Hydrolase</keyword>
<dbReference type="Pfam" id="PF20582">
    <property type="entry name" value="UPF0758_N"/>
    <property type="match status" value="1"/>
</dbReference>
<dbReference type="Gene3D" id="3.40.140.10">
    <property type="entry name" value="Cytidine Deaminase, domain 2"/>
    <property type="match status" value="1"/>
</dbReference>
<dbReference type="PANTHER" id="PTHR30471">
    <property type="entry name" value="DNA REPAIR PROTEIN RADC"/>
    <property type="match status" value="1"/>
</dbReference>
<evidence type="ECO:0000256" key="2">
    <source>
        <dbReference type="SAM" id="MobiDB-lite"/>
    </source>
</evidence>
<feature type="compositionally biased region" description="Polar residues" evidence="2">
    <location>
        <begin position="1"/>
        <end position="10"/>
    </location>
</feature>
<comment type="caution">
    <text evidence="5">The sequence shown here is derived from an EMBL/GenBank/DDBJ whole genome shotgun (WGS) entry which is preliminary data.</text>
</comment>
<dbReference type="AlphaFoldDB" id="A0A0E2AT87"/>
<dbReference type="InterPro" id="IPR001405">
    <property type="entry name" value="UPF0758"/>
</dbReference>
<dbReference type="PANTHER" id="PTHR30471:SF3">
    <property type="entry name" value="UPF0758 PROTEIN YEES-RELATED"/>
    <property type="match status" value="1"/>
</dbReference>
<dbReference type="PATRIC" id="fig|997883.3.peg.554"/>
<dbReference type="InterPro" id="IPR025657">
    <property type="entry name" value="RadC_JAB"/>
</dbReference>
<dbReference type="Pfam" id="PF04002">
    <property type="entry name" value="RadC"/>
    <property type="match status" value="1"/>
</dbReference>
<gene>
    <name evidence="5" type="ORF">HMPREF1056_00524</name>
</gene>
<reference evidence="5 6" key="1">
    <citation type="submission" date="2012-02" db="EMBL/GenBank/DDBJ databases">
        <title>The Genome Sequence of Bacteroides fragilis CL07T12C05.</title>
        <authorList>
            <consortium name="The Broad Institute Genome Sequencing Platform"/>
            <person name="Earl A."/>
            <person name="Ward D."/>
            <person name="Feldgarden M."/>
            <person name="Gevers D."/>
            <person name="Zitomersky N.L."/>
            <person name="Coyne M.J."/>
            <person name="Comstock L.E."/>
            <person name="Young S.K."/>
            <person name="Zeng Q."/>
            <person name="Gargeya S."/>
            <person name="Fitzgerald M."/>
            <person name="Haas B."/>
            <person name="Abouelleil A."/>
            <person name="Alvarado L."/>
            <person name="Arachchi H.M."/>
            <person name="Berlin A."/>
            <person name="Chapman S.B."/>
            <person name="Gearin G."/>
            <person name="Goldberg J."/>
            <person name="Griggs A."/>
            <person name="Gujja S."/>
            <person name="Hansen M."/>
            <person name="Heiman D."/>
            <person name="Howarth C."/>
            <person name="Larimer J."/>
            <person name="Lui A."/>
            <person name="MacDonald P.J.P."/>
            <person name="McCowen C."/>
            <person name="Montmayeur A."/>
            <person name="Murphy C."/>
            <person name="Neiman D."/>
            <person name="Pearson M."/>
            <person name="Priest M."/>
            <person name="Roberts A."/>
            <person name="Saif S."/>
            <person name="Shea T."/>
            <person name="Sisk P."/>
            <person name="Stolte C."/>
            <person name="Sykes S."/>
            <person name="Wortman J."/>
            <person name="Nusbaum C."/>
            <person name="Birren B."/>
        </authorList>
    </citation>
    <scope>NUCLEOTIDE SEQUENCE [LARGE SCALE GENOMIC DNA]</scope>
    <source>
        <strain evidence="5 6">CL07T12C05</strain>
    </source>
</reference>
<dbReference type="InterPro" id="IPR046778">
    <property type="entry name" value="UPF0758_N"/>
</dbReference>